<feature type="domain" description="C2" evidence="14">
    <location>
        <begin position="495"/>
        <end position="574"/>
    </location>
</feature>
<dbReference type="PRINTS" id="PR00169">
    <property type="entry name" value="KCHANNEL"/>
</dbReference>
<evidence type="ECO:0000256" key="6">
    <source>
        <dbReference type="ARBA" id="ARBA00022882"/>
    </source>
</evidence>
<evidence type="ECO:0000313" key="16">
    <source>
        <dbReference type="EMBL" id="CAE4570276.1"/>
    </source>
</evidence>
<feature type="transmembrane region" description="Helical" evidence="13">
    <location>
        <begin position="131"/>
        <end position="148"/>
    </location>
</feature>
<keyword evidence="9" id="KW-0406">Ion transport</keyword>
<dbReference type="PANTHER" id="PTHR11537:SF254">
    <property type="entry name" value="POTASSIUM VOLTAGE-GATED CHANNEL PROTEIN SHAB"/>
    <property type="match status" value="1"/>
</dbReference>
<feature type="region of interest" description="Disordered" evidence="12">
    <location>
        <begin position="672"/>
        <end position="702"/>
    </location>
</feature>
<feature type="domain" description="Ion transport" evidence="15">
    <location>
        <begin position="90"/>
        <end position="378"/>
    </location>
</feature>
<sequence length="733" mass="81144">MSRVTLTALAERVLEAVSVIGQALGTGDLASLLQDERCFDPRAYDNNGDGTVTWWEFCVLWKEEQPSVRLLLPERVYLTMENPEMSKLGRILSWLVLTTIFISAGAFILSTLPVLQESPCEKCEPEPLPEFSHIDTVCVIVFTIEYLVRLVTAAFMRTELPILNQDLIIDLMCTDELIRWPTKLQRTWDFVRAPPNLIDLAAVLPSYVAWCLPTRKPEDGGDSSMVILKLIRLMRVVRAFRLGRRFEAVIIIARSMQRSTRALWVLVLNMTIGTVVFGAVMFFVEQGTYEPYTQRFTRPGSWALNTDVQRYERAQEDSPFESIPHAFWWALVTATTAGYGDMSPTTLPGKVTAGICMIWSLCVIALPVGVIGSTFESVWEEYDTEKSAEREMKQSEARMSRSLMDSIDPMSHSSLLRIEVYHDFNLGMPDNDTFVGEAEAWMNIDPSSAEPVDAQLELPLRDNHAKSDARVSGRVYLEYSWAPAERPEPGVLLRGRLTITLLRAEDLVEVDWKTPLADFPTPEGCCDPYVVVTLYPSSPSKDGALAARAERSSTVFDSRTPTWLPNERMTFDFDWRQEGVLARRANAKRALMTGGASAQEPAEVDLDSRLMGSLPQILADIAEVRHATPELAEELSEMQQVARSMLTALGISEPTSPASRHGGAATALVHGEAGVGRRREEQPPPSGAQPCPSPAQDADAGFQFVVPGMIAEELGLVAEEPGEVSAAPSSGPG</sequence>
<evidence type="ECO:0000256" key="5">
    <source>
        <dbReference type="ARBA" id="ARBA00022826"/>
    </source>
</evidence>
<keyword evidence="5" id="KW-0631">Potassium channel</keyword>
<dbReference type="AlphaFoldDB" id="A0A7S4Q2N1"/>
<dbReference type="SUPFAM" id="SSF81324">
    <property type="entry name" value="Voltage-gated potassium channels"/>
    <property type="match status" value="1"/>
</dbReference>
<gene>
    <name evidence="16" type="ORF">AMON00008_LOCUS9895</name>
</gene>
<reference evidence="16" key="1">
    <citation type="submission" date="2021-01" db="EMBL/GenBank/DDBJ databases">
        <authorList>
            <person name="Corre E."/>
            <person name="Pelletier E."/>
            <person name="Niang G."/>
            <person name="Scheremetjew M."/>
            <person name="Finn R."/>
            <person name="Kale V."/>
            <person name="Holt S."/>
            <person name="Cochrane G."/>
            <person name="Meng A."/>
            <person name="Brown T."/>
            <person name="Cohen L."/>
        </authorList>
    </citation>
    <scope>NUCLEOTIDE SEQUENCE</scope>
    <source>
        <strain evidence="16">CCMP3105</strain>
    </source>
</reference>
<evidence type="ECO:0000256" key="2">
    <source>
        <dbReference type="ARBA" id="ARBA00022448"/>
    </source>
</evidence>
<evidence type="ECO:0000256" key="13">
    <source>
        <dbReference type="SAM" id="Phobius"/>
    </source>
</evidence>
<protein>
    <recommendedName>
        <fullName evidence="17">EF-hand domain-containing protein</fullName>
    </recommendedName>
</protein>
<evidence type="ECO:0000256" key="8">
    <source>
        <dbReference type="ARBA" id="ARBA00022989"/>
    </source>
</evidence>
<keyword evidence="8 13" id="KW-1133">Transmembrane helix</keyword>
<dbReference type="CDD" id="cd00030">
    <property type="entry name" value="C2"/>
    <property type="match status" value="1"/>
</dbReference>
<dbReference type="PANTHER" id="PTHR11537">
    <property type="entry name" value="VOLTAGE-GATED POTASSIUM CHANNEL"/>
    <property type="match status" value="1"/>
</dbReference>
<dbReference type="SUPFAM" id="SSF49562">
    <property type="entry name" value="C2 domain (Calcium/lipid-binding domain, CaLB)"/>
    <property type="match status" value="1"/>
</dbReference>
<keyword evidence="7" id="KW-0630">Potassium</keyword>
<evidence type="ECO:0000256" key="4">
    <source>
        <dbReference type="ARBA" id="ARBA00022692"/>
    </source>
</evidence>
<keyword evidence="10 13" id="KW-0472">Membrane</keyword>
<evidence type="ECO:0000259" key="14">
    <source>
        <dbReference type="Pfam" id="PF00168"/>
    </source>
</evidence>
<dbReference type="Pfam" id="PF00520">
    <property type="entry name" value="Ion_trans"/>
    <property type="match status" value="1"/>
</dbReference>
<evidence type="ECO:0008006" key="17">
    <source>
        <dbReference type="Google" id="ProtNLM"/>
    </source>
</evidence>
<feature type="transmembrane region" description="Helical" evidence="13">
    <location>
        <begin position="262"/>
        <end position="284"/>
    </location>
</feature>
<dbReference type="GO" id="GO:0005249">
    <property type="term" value="F:voltage-gated potassium channel activity"/>
    <property type="evidence" value="ECO:0007669"/>
    <property type="project" value="InterPro"/>
</dbReference>
<feature type="compositionally biased region" description="Pro residues" evidence="12">
    <location>
        <begin position="683"/>
        <end position="693"/>
    </location>
</feature>
<accession>A0A7S4Q2N1</accession>
<evidence type="ECO:0000256" key="7">
    <source>
        <dbReference type="ARBA" id="ARBA00022958"/>
    </source>
</evidence>
<dbReference type="InterPro" id="IPR028325">
    <property type="entry name" value="VG_K_chnl"/>
</dbReference>
<keyword evidence="2" id="KW-0813">Transport</keyword>
<evidence type="ECO:0000256" key="10">
    <source>
        <dbReference type="ARBA" id="ARBA00023136"/>
    </source>
</evidence>
<dbReference type="InterPro" id="IPR035892">
    <property type="entry name" value="C2_domain_sf"/>
</dbReference>
<dbReference type="InterPro" id="IPR005821">
    <property type="entry name" value="Ion_trans_dom"/>
</dbReference>
<dbReference type="Gene3D" id="2.60.40.150">
    <property type="entry name" value="C2 domain"/>
    <property type="match status" value="1"/>
</dbReference>
<evidence type="ECO:0000256" key="12">
    <source>
        <dbReference type="SAM" id="MobiDB-lite"/>
    </source>
</evidence>
<dbReference type="EMBL" id="HBNR01015166">
    <property type="protein sequence ID" value="CAE4570276.1"/>
    <property type="molecule type" value="Transcribed_RNA"/>
</dbReference>
<feature type="transmembrane region" description="Helical" evidence="13">
    <location>
        <begin position="91"/>
        <end position="111"/>
    </location>
</feature>
<dbReference type="Pfam" id="PF00168">
    <property type="entry name" value="C2"/>
    <property type="match status" value="1"/>
</dbReference>
<dbReference type="GO" id="GO:0001508">
    <property type="term" value="P:action potential"/>
    <property type="evidence" value="ECO:0007669"/>
    <property type="project" value="TreeGrafter"/>
</dbReference>
<comment type="subcellular location">
    <subcellularLocation>
        <location evidence="1">Membrane</location>
        <topology evidence="1">Multi-pass membrane protein</topology>
    </subcellularLocation>
</comment>
<dbReference type="GO" id="GO:0008076">
    <property type="term" value="C:voltage-gated potassium channel complex"/>
    <property type="evidence" value="ECO:0007669"/>
    <property type="project" value="InterPro"/>
</dbReference>
<proteinExistence type="predicted"/>
<evidence type="ECO:0000256" key="3">
    <source>
        <dbReference type="ARBA" id="ARBA00022538"/>
    </source>
</evidence>
<keyword evidence="3" id="KW-0633">Potassium transport</keyword>
<dbReference type="Gene3D" id="1.10.287.70">
    <property type="match status" value="1"/>
</dbReference>
<dbReference type="Gene3D" id="1.20.120.350">
    <property type="entry name" value="Voltage-gated potassium channels. Chain C"/>
    <property type="match status" value="1"/>
</dbReference>
<evidence type="ECO:0000256" key="1">
    <source>
        <dbReference type="ARBA" id="ARBA00004141"/>
    </source>
</evidence>
<keyword evidence="11" id="KW-0407">Ion channel</keyword>
<organism evidence="16">
    <name type="scientific">Alexandrium monilatum</name>
    <dbReference type="NCBI Taxonomy" id="311494"/>
    <lineage>
        <taxon>Eukaryota</taxon>
        <taxon>Sar</taxon>
        <taxon>Alveolata</taxon>
        <taxon>Dinophyceae</taxon>
        <taxon>Gonyaulacales</taxon>
        <taxon>Pyrocystaceae</taxon>
        <taxon>Alexandrium</taxon>
    </lineage>
</organism>
<evidence type="ECO:0000256" key="9">
    <source>
        <dbReference type="ARBA" id="ARBA00023065"/>
    </source>
</evidence>
<dbReference type="InterPro" id="IPR000008">
    <property type="entry name" value="C2_dom"/>
</dbReference>
<dbReference type="InterPro" id="IPR018247">
    <property type="entry name" value="EF_Hand_1_Ca_BS"/>
</dbReference>
<evidence type="ECO:0000256" key="11">
    <source>
        <dbReference type="ARBA" id="ARBA00023303"/>
    </source>
</evidence>
<name>A0A7S4Q2N1_9DINO</name>
<dbReference type="PROSITE" id="PS00018">
    <property type="entry name" value="EF_HAND_1"/>
    <property type="match status" value="1"/>
</dbReference>
<keyword evidence="4 13" id="KW-0812">Transmembrane</keyword>
<dbReference type="InterPro" id="IPR027359">
    <property type="entry name" value="Volt_channel_dom_sf"/>
</dbReference>
<keyword evidence="6" id="KW-0851">Voltage-gated channel</keyword>
<evidence type="ECO:0000259" key="15">
    <source>
        <dbReference type="Pfam" id="PF00520"/>
    </source>
</evidence>